<reference evidence="2" key="2">
    <citation type="submission" date="2021-04" db="EMBL/GenBank/DDBJ databases">
        <authorList>
            <person name="Gilroy R."/>
        </authorList>
    </citation>
    <scope>NUCLEOTIDE SEQUENCE</scope>
    <source>
        <strain evidence="2">ChiBcolR8-3208</strain>
    </source>
</reference>
<reference evidence="2" key="1">
    <citation type="journal article" date="2021" name="PeerJ">
        <title>Extensive microbial diversity within the chicken gut microbiome revealed by metagenomics and culture.</title>
        <authorList>
            <person name="Gilroy R."/>
            <person name="Ravi A."/>
            <person name="Getino M."/>
            <person name="Pursley I."/>
            <person name="Horton D.L."/>
            <person name="Alikhan N.F."/>
            <person name="Baker D."/>
            <person name="Gharbi K."/>
            <person name="Hall N."/>
            <person name="Watson M."/>
            <person name="Adriaenssens E.M."/>
            <person name="Foster-Nyarko E."/>
            <person name="Jarju S."/>
            <person name="Secka A."/>
            <person name="Antonio M."/>
            <person name="Oren A."/>
            <person name="Chaudhuri R.R."/>
            <person name="La Ragione R."/>
            <person name="Hildebrand F."/>
            <person name="Pallen M.J."/>
        </authorList>
    </citation>
    <scope>NUCLEOTIDE SEQUENCE</scope>
    <source>
        <strain evidence="2">ChiBcolR8-3208</strain>
    </source>
</reference>
<evidence type="ECO:0000313" key="2">
    <source>
        <dbReference type="EMBL" id="HJB38488.1"/>
    </source>
</evidence>
<feature type="signal peptide" evidence="1">
    <location>
        <begin position="1"/>
        <end position="22"/>
    </location>
</feature>
<sequence length="151" mass="16232">MKKNLSRAAAAVALSAALLSLAGCQTAAKNAVQELDAQDAVTIQLVCQSEDVYQIFYSTYLEGEAYGQGGWADLDGKALTPETSLTASFDKEYFEGKDISTLSMDFSPYGEGDTVELATTEQVPIPAEYGETYTILFTGDEENGFTAQLRP</sequence>
<accession>A0A9D2M054</accession>
<gene>
    <name evidence="2" type="ORF">H9942_10570</name>
</gene>
<dbReference type="AlphaFoldDB" id="A0A9D2M054"/>
<protein>
    <submittedName>
        <fullName evidence="2">Uncharacterized protein</fullName>
    </submittedName>
</protein>
<keyword evidence="1" id="KW-0732">Signal</keyword>
<name>A0A9D2M054_9FIRM</name>
<organism evidence="2 3">
    <name type="scientific">Candidatus Acutalibacter ornithocaccae</name>
    <dbReference type="NCBI Taxonomy" id="2838416"/>
    <lineage>
        <taxon>Bacteria</taxon>
        <taxon>Bacillati</taxon>
        <taxon>Bacillota</taxon>
        <taxon>Clostridia</taxon>
        <taxon>Eubacteriales</taxon>
        <taxon>Acutalibacteraceae</taxon>
        <taxon>Acutalibacter</taxon>
    </lineage>
</organism>
<dbReference type="PROSITE" id="PS51257">
    <property type="entry name" value="PROKAR_LIPOPROTEIN"/>
    <property type="match status" value="1"/>
</dbReference>
<proteinExistence type="predicted"/>
<comment type="caution">
    <text evidence="2">The sequence shown here is derived from an EMBL/GenBank/DDBJ whole genome shotgun (WGS) entry which is preliminary data.</text>
</comment>
<dbReference type="Proteomes" id="UP000824214">
    <property type="component" value="Unassembled WGS sequence"/>
</dbReference>
<dbReference type="EMBL" id="DWXZ01000221">
    <property type="protein sequence ID" value="HJB38488.1"/>
    <property type="molecule type" value="Genomic_DNA"/>
</dbReference>
<evidence type="ECO:0000313" key="3">
    <source>
        <dbReference type="Proteomes" id="UP000824214"/>
    </source>
</evidence>
<evidence type="ECO:0000256" key="1">
    <source>
        <dbReference type="SAM" id="SignalP"/>
    </source>
</evidence>
<feature type="chain" id="PRO_5039577735" evidence="1">
    <location>
        <begin position="23"/>
        <end position="151"/>
    </location>
</feature>